<dbReference type="InterPro" id="IPR011008">
    <property type="entry name" value="Dimeric_a/b-barrel"/>
</dbReference>
<dbReference type="Proteomes" id="UP001271007">
    <property type="component" value="Unassembled WGS sequence"/>
</dbReference>
<dbReference type="SUPFAM" id="SSF54909">
    <property type="entry name" value="Dimeric alpha+beta barrel"/>
    <property type="match status" value="1"/>
</dbReference>
<dbReference type="Gene3D" id="3.30.70.100">
    <property type="match status" value="2"/>
</dbReference>
<evidence type="ECO:0000313" key="1">
    <source>
        <dbReference type="EMBL" id="KAK3054846.1"/>
    </source>
</evidence>
<keyword evidence="2" id="KW-1185">Reference proteome</keyword>
<evidence type="ECO:0008006" key="3">
    <source>
        <dbReference type="Google" id="ProtNLM"/>
    </source>
</evidence>
<organism evidence="1 2">
    <name type="scientific">Extremus antarcticus</name>
    <dbReference type="NCBI Taxonomy" id="702011"/>
    <lineage>
        <taxon>Eukaryota</taxon>
        <taxon>Fungi</taxon>
        <taxon>Dikarya</taxon>
        <taxon>Ascomycota</taxon>
        <taxon>Pezizomycotina</taxon>
        <taxon>Dothideomycetes</taxon>
        <taxon>Dothideomycetidae</taxon>
        <taxon>Mycosphaerellales</taxon>
        <taxon>Extremaceae</taxon>
        <taxon>Extremus</taxon>
    </lineage>
</organism>
<evidence type="ECO:0000313" key="2">
    <source>
        <dbReference type="Proteomes" id="UP001271007"/>
    </source>
</evidence>
<dbReference type="EMBL" id="JAWDJX010000010">
    <property type="protein sequence ID" value="KAK3054846.1"/>
    <property type="molecule type" value="Genomic_DNA"/>
</dbReference>
<accession>A0AAJ0DQB7</accession>
<name>A0AAJ0DQB7_9PEZI</name>
<comment type="caution">
    <text evidence="1">The sequence shown here is derived from an EMBL/GenBank/DDBJ whole genome shotgun (WGS) entry which is preliminary data.</text>
</comment>
<gene>
    <name evidence="1" type="ORF">LTR09_004004</name>
</gene>
<proteinExistence type="predicted"/>
<dbReference type="AlphaFoldDB" id="A0AAJ0DQB7"/>
<sequence>MPVTELATIPLVAGSQLGDPDNSSAAVFKDCATTISQQDGYHQMQFGVGLESPGTLQMAIDWTDKSKHEQFMNSDAYKPFFKSFGTIIGGDISLIHVDFKPEGGAIKSMGAPVTEVATFYFDGGPPEDAYESCKKFIEICEKEEPEKKIYRWAYGTTHEEIEKDGVKGKGAVLLIGWDSKEDHMAFRETDVFKENIQLLRQTAKGIEAHHTQFMNFVG</sequence>
<reference evidence="1" key="1">
    <citation type="submission" date="2023-04" db="EMBL/GenBank/DDBJ databases">
        <title>Black Yeasts Isolated from many extreme environments.</title>
        <authorList>
            <person name="Coleine C."/>
            <person name="Stajich J.E."/>
            <person name="Selbmann L."/>
        </authorList>
    </citation>
    <scope>NUCLEOTIDE SEQUENCE</scope>
    <source>
        <strain evidence="1">CCFEE 5312</strain>
    </source>
</reference>
<protein>
    <recommendedName>
        <fullName evidence="3">ABM domain-containing protein</fullName>
    </recommendedName>
</protein>